<dbReference type="Proteomes" id="UP000263993">
    <property type="component" value="Unassembled WGS sequence"/>
</dbReference>
<dbReference type="AlphaFoldDB" id="A0A371BDS5"/>
<protein>
    <submittedName>
        <fullName evidence="2">Uncharacterized protein</fullName>
    </submittedName>
</protein>
<proteinExistence type="predicted"/>
<name>A0A371BDS5_9BRAD</name>
<reference evidence="3" key="1">
    <citation type="submission" date="2018-08" db="EMBL/GenBank/DDBJ databases">
        <authorList>
            <person name="Kim S.-J."/>
            <person name="Jung G.-Y."/>
        </authorList>
    </citation>
    <scope>NUCLEOTIDE SEQUENCE [LARGE SCALE GENOMIC DNA]</scope>
    <source>
        <strain evidence="3">GY_H</strain>
    </source>
</reference>
<keyword evidence="3" id="KW-1185">Reference proteome</keyword>
<keyword evidence="1" id="KW-1133">Transmembrane helix</keyword>
<sequence>MATARLVRPHLRKQLRATDIVGLALGAAFLVGMLSVLVFVVPKLRPAQIELSQEKIAEDARQAALKAALAHRQGTILFVDPEMCQEHSFDNWTGAIEYKEHIDCDARLAKLRKSDSERAAERVRSVVEGFRR</sequence>
<evidence type="ECO:0000256" key="1">
    <source>
        <dbReference type="SAM" id="Phobius"/>
    </source>
</evidence>
<evidence type="ECO:0000313" key="3">
    <source>
        <dbReference type="Proteomes" id="UP000263993"/>
    </source>
</evidence>
<accession>A0A371BDS5</accession>
<gene>
    <name evidence="2" type="ORF">DXH78_13800</name>
</gene>
<dbReference type="OrthoDB" id="8449873at2"/>
<keyword evidence="1" id="KW-0472">Membrane</keyword>
<comment type="caution">
    <text evidence="2">The sequence shown here is derived from an EMBL/GenBank/DDBJ whole genome shotgun (WGS) entry which is preliminary data.</text>
</comment>
<evidence type="ECO:0000313" key="2">
    <source>
        <dbReference type="EMBL" id="RDV05553.1"/>
    </source>
</evidence>
<dbReference type="RefSeq" id="WP_115517577.1">
    <property type="nucleotide sequence ID" value="NZ_QRGO01000001.1"/>
</dbReference>
<dbReference type="EMBL" id="QRGO01000001">
    <property type="protein sequence ID" value="RDV05553.1"/>
    <property type="molecule type" value="Genomic_DNA"/>
</dbReference>
<keyword evidence="1" id="KW-0812">Transmembrane</keyword>
<organism evidence="2 3">
    <name type="scientific">Undibacter mobilis</name>
    <dbReference type="NCBI Taxonomy" id="2292256"/>
    <lineage>
        <taxon>Bacteria</taxon>
        <taxon>Pseudomonadati</taxon>
        <taxon>Pseudomonadota</taxon>
        <taxon>Alphaproteobacteria</taxon>
        <taxon>Hyphomicrobiales</taxon>
        <taxon>Nitrobacteraceae</taxon>
        <taxon>Undibacter</taxon>
    </lineage>
</organism>
<feature type="transmembrane region" description="Helical" evidence="1">
    <location>
        <begin position="20"/>
        <end position="41"/>
    </location>
</feature>